<dbReference type="InterPro" id="IPR000361">
    <property type="entry name" value="ATAP_core_dom"/>
</dbReference>
<dbReference type="RefSeq" id="WP_084190164.1">
    <property type="nucleotide sequence ID" value="NZ_CP048103.1"/>
</dbReference>
<dbReference type="AlphaFoldDB" id="A0A1N7NLM0"/>
<proteinExistence type="predicted"/>
<reference evidence="3" key="1">
    <citation type="submission" date="2017-01" db="EMBL/GenBank/DDBJ databases">
        <authorList>
            <person name="Varghese N."/>
            <person name="Submissions S."/>
        </authorList>
    </citation>
    <scope>NUCLEOTIDE SEQUENCE [LARGE SCALE GENOMIC DNA]</scope>
    <source>
        <strain evidence="3">DSM 45196</strain>
    </source>
</reference>
<dbReference type="InterPro" id="IPR035903">
    <property type="entry name" value="HesB-like_dom_sf"/>
</dbReference>
<dbReference type="SUPFAM" id="SSF89360">
    <property type="entry name" value="HesB-like domain"/>
    <property type="match status" value="1"/>
</dbReference>
<name>A0A1N7NLM0_9BACL</name>
<evidence type="ECO:0000313" key="3">
    <source>
        <dbReference type="Proteomes" id="UP000186795"/>
    </source>
</evidence>
<protein>
    <submittedName>
        <fullName evidence="2">Fe-S cluster assembly iron-binding protein IscA</fullName>
    </submittedName>
</protein>
<dbReference type="EMBL" id="FTOD01000009">
    <property type="protein sequence ID" value="SIS99264.1"/>
    <property type="molecule type" value="Genomic_DNA"/>
</dbReference>
<evidence type="ECO:0000259" key="1">
    <source>
        <dbReference type="Pfam" id="PF01521"/>
    </source>
</evidence>
<sequence>MNIRISPLAAARLKVLLHWEEDGENLAVRLVPLTSGCGTPSFALELTEVRPDDHVIWVEGVPFTCPESDQAWLNGIEMDWNRETGRFSIHHPHPPFDGNCCLPGQNPG</sequence>
<feature type="domain" description="Core" evidence="1">
    <location>
        <begin position="1"/>
        <end position="100"/>
    </location>
</feature>
<keyword evidence="3" id="KW-1185">Reference proteome</keyword>
<evidence type="ECO:0000313" key="2">
    <source>
        <dbReference type="EMBL" id="SIS99264.1"/>
    </source>
</evidence>
<dbReference type="Proteomes" id="UP000186795">
    <property type="component" value="Unassembled WGS sequence"/>
</dbReference>
<dbReference type="Gene3D" id="2.60.300.12">
    <property type="entry name" value="HesB-like domain"/>
    <property type="match status" value="1"/>
</dbReference>
<dbReference type="OrthoDB" id="2990822at2"/>
<organism evidence="2 3">
    <name type="scientific">Kroppenstedtia eburnea</name>
    <dbReference type="NCBI Taxonomy" id="714067"/>
    <lineage>
        <taxon>Bacteria</taxon>
        <taxon>Bacillati</taxon>
        <taxon>Bacillota</taxon>
        <taxon>Bacilli</taxon>
        <taxon>Bacillales</taxon>
        <taxon>Thermoactinomycetaceae</taxon>
        <taxon>Kroppenstedtia</taxon>
    </lineage>
</organism>
<dbReference type="Pfam" id="PF01521">
    <property type="entry name" value="Fe-S_biosyn"/>
    <property type="match status" value="1"/>
</dbReference>
<accession>A0A1N7NLM0</accession>
<gene>
    <name evidence="2" type="ORF">SAMN05421790_10993</name>
</gene>